<dbReference type="Proteomes" id="UP001066276">
    <property type="component" value="Chromosome 2_1"/>
</dbReference>
<feature type="compositionally biased region" description="Basic and acidic residues" evidence="1">
    <location>
        <begin position="7"/>
        <end position="34"/>
    </location>
</feature>
<dbReference type="EMBL" id="JANPWB010000003">
    <property type="protein sequence ID" value="KAJ1202605.1"/>
    <property type="molecule type" value="Genomic_DNA"/>
</dbReference>
<comment type="caution">
    <text evidence="2">The sequence shown here is derived from an EMBL/GenBank/DDBJ whole genome shotgun (WGS) entry which is preliminary data.</text>
</comment>
<organism evidence="2 3">
    <name type="scientific">Pleurodeles waltl</name>
    <name type="common">Iberian ribbed newt</name>
    <dbReference type="NCBI Taxonomy" id="8319"/>
    <lineage>
        <taxon>Eukaryota</taxon>
        <taxon>Metazoa</taxon>
        <taxon>Chordata</taxon>
        <taxon>Craniata</taxon>
        <taxon>Vertebrata</taxon>
        <taxon>Euteleostomi</taxon>
        <taxon>Amphibia</taxon>
        <taxon>Batrachia</taxon>
        <taxon>Caudata</taxon>
        <taxon>Salamandroidea</taxon>
        <taxon>Salamandridae</taxon>
        <taxon>Pleurodelinae</taxon>
        <taxon>Pleurodeles</taxon>
    </lineage>
</organism>
<sequence length="108" mass="12055">MYKGRAKKADIQETLRDWSEIHPDGEAQSEKDLGQGEQADWGPEVPNGHWVEGEKPLDVTGLPGTGSGVSAWSLSSEELEDWREERKLRLELTKNAREQALTLAELGK</sequence>
<gene>
    <name evidence="2" type="ORF">NDU88_006402</name>
</gene>
<keyword evidence="3" id="KW-1185">Reference proteome</keyword>
<accession>A0AAV7VRG4</accession>
<feature type="region of interest" description="Disordered" evidence="1">
    <location>
        <begin position="1"/>
        <end position="73"/>
    </location>
</feature>
<evidence type="ECO:0000256" key="1">
    <source>
        <dbReference type="SAM" id="MobiDB-lite"/>
    </source>
</evidence>
<protein>
    <submittedName>
        <fullName evidence="2">Uncharacterized protein</fullName>
    </submittedName>
</protein>
<proteinExistence type="predicted"/>
<reference evidence="2" key="1">
    <citation type="journal article" date="2022" name="bioRxiv">
        <title>Sequencing and chromosome-scale assembly of the giantPleurodeles waltlgenome.</title>
        <authorList>
            <person name="Brown T."/>
            <person name="Elewa A."/>
            <person name="Iarovenko S."/>
            <person name="Subramanian E."/>
            <person name="Araus A.J."/>
            <person name="Petzold A."/>
            <person name="Susuki M."/>
            <person name="Suzuki K.-i.T."/>
            <person name="Hayashi T."/>
            <person name="Toyoda A."/>
            <person name="Oliveira C."/>
            <person name="Osipova E."/>
            <person name="Leigh N.D."/>
            <person name="Simon A."/>
            <person name="Yun M.H."/>
        </authorList>
    </citation>
    <scope>NUCLEOTIDE SEQUENCE</scope>
    <source>
        <strain evidence="2">20211129_DDA</strain>
        <tissue evidence="2">Liver</tissue>
    </source>
</reference>
<evidence type="ECO:0000313" key="3">
    <source>
        <dbReference type="Proteomes" id="UP001066276"/>
    </source>
</evidence>
<dbReference type="AlphaFoldDB" id="A0AAV7VRG4"/>
<name>A0AAV7VRG4_PLEWA</name>
<evidence type="ECO:0000313" key="2">
    <source>
        <dbReference type="EMBL" id="KAJ1202605.1"/>
    </source>
</evidence>